<evidence type="ECO:0000313" key="3">
    <source>
        <dbReference type="Proteomes" id="UP000076929"/>
    </source>
</evidence>
<dbReference type="EMBL" id="CP015622">
    <property type="protein sequence ID" value="ANE02828.1"/>
    <property type="molecule type" value="Genomic_DNA"/>
</dbReference>
<reference evidence="2 3" key="1">
    <citation type="submission" date="2016-05" db="EMBL/GenBank/DDBJ databases">
        <title>Complete genome sequence of Corynebacterium crudilactis, a new Corynebacterium species isolated from raw cow's milk.</title>
        <authorList>
            <person name="Christian R."/>
            <person name="Zimmermann J."/>
            <person name="Lipski A."/>
            <person name="Kalinowski J."/>
        </authorList>
    </citation>
    <scope>NUCLEOTIDE SEQUENCE [LARGE SCALE GENOMIC DNA]</scope>
    <source>
        <strain evidence="2 3">JZ16</strain>
    </source>
</reference>
<organism evidence="2 3">
    <name type="scientific">Corynebacterium crudilactis</name>
    <dbReference type="NCBI Taxonomy" id="1652495"/>
    <lineage>
        <taxon>Bacteria</taxon>
        <taxon>Bacillati</taxon>
        <taxon>Actinomycetota</taxon>
        <taxon>Actinomycetes</taxon>
        <taxon>Mycobacteriales</taxon>
        <taxon>Corynebacteriaceae</taxon>
        <taxon>Corynebacterium</taxon>
    </lineage>
</organism>
<feature type="transmembrane region" description="Helical" evidence="1">
    <location>
        <begin position="7"/>
        <end position="31"/>
    </location>
</feature>
<sequence>MNNREYGLGFISFLAGLFFAIAWILIVMLIAQQNFFSTAQVIGACINFALVAVALTCWGYLQKLPAKRIISRISLGLSLAIGTVFTAVSAPFDETGLWGVGLIFIVIGSLAGSALITALTLAILRIPLPRK</sequence>
<gene>
    <name evidence="2" type="ORF">ccrud_00335</name>
</gene>
<feature type="transmembrane region" description="Helical" evidence="1">
    <location>
        <begin position="98"/>
        <end position="124"/>
    </location>
</feature>
<dbReference type="RefSeq" id="WP_066563282.1">
    <property type="nucleotide sequence ID" value="NZ_CP015622.1"/>
</dbReference>
<keyword evidence="3" id="KW-1185">Reference proteome</keyword>
<feature type="transmembrane region" description="Helical" evidence="1">
    <location>
        <begin position="73"/>
        <end position="92"/>
    </location>
</feature>
<feature type="transmembrane region" description="Helical" evidence="1">
    <location>
        <begin position="37"/>
        <end position="61"/>
    </location>
</feature>
<accession>A0A172QQ78</accession>
<protein>
    <submittedName>
        <fullName evidence="2">Transporter</fullName>
    </submittedName>
</protein>
<name>A0A172QQ78_9CORY</name>
<keyword evidence="1" id="KW-0812">Transmembrane</keyword>
<dbReference type="Proteomes" id="UP000076929">
    <property type="component" value="Chromosome"/>
</dbReference>
<dbReference type="KEGG" id="ccjz:ccrud_00335"/>
<keyword evidence="1" id="KW-1133">Transmembrane helix</keyword>
<evidence type="ECO:0000256" key="1">
    <source>
        <dbReference type="SAM" id="Phobius"/>
    </source>
</evidence>
<dbReference type="AlphaFoldDB" id="A0A172QQ78"/>
<proteinExistence type="predicted"/>
<evidence type="ECO:0000313" key="2">
    <source>
        <dbReference type="EMBL" id="ANE02828.1"/>
    </source>
</evidence>
<keyword evidence="1" id="KW-0472">Membrane</keyword>
<dbReference type="OrthoDB" id="4412572at2"/>